<dbReference type="Pfam" id="PF08241">
    <property type="entry name" value="Methyltransf_11"/>
    <property type="match status" value="1"/>
</dbReference>
<proteinExistence type="inferred from homology"/>
<dbReference type="Proteomes" id="UP001392437">
    <property type="component" value="Unassembled WGS sequence"/>
</dbReference>
<dbReference type="PANTHER" id="PTHR44942:SF4">
    <property type="entry name" value="METHYLTRANSFERASE TYPE 11 DOMAIN-CONTAINING PROTEIN"/>
    <property type="match status" value="1"/>
</dbReference>
<evidence type="ECO:0000313" key="6">
    <source>
        <dbReference type="Proteomes" id="UP001392437"/>
    </source>
</evidence>
<reference evidence="5 6" key="1">
    <citation type="submission" date="2023-01" db="EMBL/GenBank/DDBJ databases">
        <title>Analysis of 21 Apiospora genomes using comparative genomics revels a genus with tremendous synthesis potential of carbohydrate active enzymes and secondary metabolites.</title>
        <authorList>
            <person name="Sorensen T."/>
        </authorList>
    </citation>
    <scope>NUCLEOTIDE SEQUENCE [LARGE SCALE GENOMIC DNA]</scope>
    <source>
        <strain evidence="5 6">CBS 117206</strain>
    </source>
</reference>
<evidence type="ECO:0000256" key="3">
    <source>
        <dbReference type="ARBA" id="ARBA00022679"/>
    </source>
</evidence>
<dbReference type="InterPro" id="IPR051052">
    <property type="entry name" value="Diverse_substrate_MTase"/>
</dbReference>
<dbReference type="EMBL" id="JAQQWP010000008">
    <property type="protein sequence ID" value="KAK8105262.1"/>
    <property type="molecule type" value="Genomic_DNA"/>
</dbReference>
<keyword evidence="3" id="KW-0808">Transferase</keyword>
<dbReference type="GO" id="GO:0008757">
    <property type="term" value="F:S-adenosylmethionine-dependent methyltransferase activity"/>
    <property type="evidence" value="ECO:0007669"/>
    <property type="project" value="InterPro"/>
</dbReference>
<dbReference type="InterPro" id="IPR029063">
    <property type="entry name" value="SAM-dependent_MTases_sf"/>
</dbReference>
<feature type="domain" description="Methyltransferase type 11" evidence="4">
    <location>
        <begin position="61"/>
        <end position="158"/>
    </location>
</feature>
<dbReference type="InterPro" id="IPR013216">
    <property type="entry name" value="Methyltransf_11"/>
</dbReference>
<dbReference type="SUPFAM" id="SSF53335">
    <property type="entry name" value="S-adenosyl-L-methionine-dependent methyltransferases"/>
    <property type="match status" value="1"/>
</dbReference>
<protein>
    <recommendedName>
        <fullName evidence="4">Methyltransferase type 11 domain-containing protein</fullName>
    </recommendedName>
</protein>
<accession>A0AAW0QIA6</accession>
<sequence>METAAAKDTPVIWKLQNIESTYWDEYVATRPVYDWRIFHRIDEYRRVDDTRRQHAGATAALDIGTGSGSAIAPMTDRFDHVVATDNDPTSLSFARTRHAGLPAKRLSFTLSSGEDLLQHHAPQSFDLITCAETFPLMDTEIALHNILTLLRPGGTMAIWFYGPPFFTEAKFAPQCQPLLDAIMDHKFRPIVNGGGDPARQQSWKRAADGKFSWLEYIPLSADRWSNVRRHKWNPQGRLSFFTANACDYPVEAVRNIGEHETMTEEEDASFWERSWDIDMLKRFVKASFPTPNDLERPDGKMDSLFEQLMDAMGGEIAVRQFSWPAVLILASKK</sequence>
<organism evidence="5 6">
    <name type="scientific">Apiospora kogelbergensis</name>
    <dbReference type="NCBI Taxonomy" id="1337665"/>
    <lineage>
        <taxon>Eukaryota</taxon>
        <taxon>Fungi</taxon>
        <taxon>Dikarya</taxon>
        <taxon>Ascomycota</taxon>
        <taxon>Pezizomycotina</taxon>
        <taxon>Sordariomycetes</taxon>
        <taxon>Xylariomycetidae</taxon>
        <taxon>Amphisphaeriales</taxon>
        <taxon>Apiosporaceae</taxon>
        <taxon>Apiospora</taxon>
    </lineage>
</organism>
<dbReference type="Gene3D" id="3.40.50.150">
    <property type="entry name" value="Vaccinia Virus protein VP39"/>
    <property type="match status" value="1"/>
</dbReference>
<dbReference type="CDD" id="cd02440">
    <property type="entry name" value="AdoMet_MTases"/>
    <property type="match status" value="1"/>
</dbReference>
<dbReference type="GO" id="GO:0032259">
    <property type="term" value="P:methylation"/>
    <property type="evidence" value="ECO:0007669"/>
    <property type="project" value="UniProtKB-KW"/>
</dbReference>
<gene>
    <name evidence="5" type="ORF">PG999_008621</name>
</gene>
<keyword evidence="2" id="KW-0489">Methyltransferase</keyword>
<evidence type="ECO:0000259" key="4">
    <source>
        <dbReference type="Pfam" id="PF08241"/>
    </source>
</evidence>
<dbReference type="AlphaFoldDB" id="A0AAW0QIA6"/>
<evidence type="ECO:0000313" key="5">
    <source>
        <dbReference type="EMBL" id="KAK8105262.1"/>
    </source>
</evidence>
<name>A0AAW0QIA6_9PEZI</name>
<evidence type="ECO:0000256" key="1">
    <source>
        <dbReference type="ARBA" id="ARBA00008361"/>
    </source>
</evidence>
<evidence type="ECO:0000256" key="2">
    <source>
        <dbReference type="ARBA" id="ARBA00022603"/>
    </source>
</evidence>
<comment type="similarity">
    <text evidence="1">Belongs to the methyltransferase superfamily.</text>
</comment>
<dbReference type="PANTHER" id="PTHR44942">
    <property type="entry name" value="METHYLTRANSF_11 DOMAIN-CONTAINING PROTEIN"/>
    <property type="match status" value="1"/>
</dbReference>
<comment type="caution">
    <text evidence="5">The sequence shown here is derived from an EMBL/GenBank/DDBJ whole genome shotgun (WGS) entry which is preliminary data.</text>
</comment>
<keyword evidence="6" id="KW-1185">Reference proteome</keyword>